<dbReference type="InParanoid" id="A0A165K061"/>
<evidence type="ECO:0000313" key="2">
    <source>
        <dbReference type="EMBL" id="KZF26840.1"/>
    </source>
</evidence>
<keyword evidence="3" id="KW-1185">Reference proteome</keyword>
<gene>
    <name evidence="2" type="ORF">L228DRAFT_19468</name>
</gene>
<dbReference type="Proteomes" id="UP000076632">
    <property type="component" value="Unassembled WGS sequence"/>
</dbReference>
<proteinExistence type="predicted"/>
<protein>
    <submittedName>
        <fullName evidence="2">Uncharacterized protein</fullName>
    </submittedName>
</protein>
<organism evidence="2 3">
    <name type="scientific">Xylona heveae (strain CBS 132557 / TC161)</name>
    <dbReference type="NCBI Taxonomy" id="1328760"/>
    <lineage>
        <taxon>Eukaryota</taxon>
        <taxon>Fungi</taxon>
        <taxon>Dikarya</taxon>
        <taxon>Ascomycota</taxon>
        <taxon>Pezizomycotina</taxon>
        <taxon>Xylonomycetes</taxon>
        <taxon>Xylonales</taxon>
        <taxon>Xylonaceae</taxon>
        <taxon>Xylona</taxon>
    </lineage>
</organism>
<keyword evidence="1" id="KW-1133">Transmembrane helix</keyword>
<evidence type="ECO:0000256" key="1">
    <source>
        <dbReference type="SAM" id="Phobius"/>
    </source>
</evidence>
<accession>A0A165K061</accession>
<keyword evidence="1" id="KW-0812">Transmembrane</keyword>
<name>A0A165K061_XYLHT</name>
<feature type="transmembrane region" description="Helical" evidence="1">
    <location>
        <begin position="47"/>
        <end position="73"/>
    </location>
</feature>
<dbReference type="AlphaFoldDB" id="A0A165K061"/>
<reference evidence="2 3" key="1">
    <citation type="journal article" date="2016" name="Fungal Biol.">
        <title>The genome of Xylona heveae provides a window into fungal endophytism.</title>
        <authorList>
            <person name="Gazis R."/>
            <person name="Kuo A."/>
            <person name="Riley R."/>
            <person name="LaButti K."/>
            <person name="Lipzen A."/>
            <person name="Lin J."/>
            <person name="Amirebrahimi M."/>
            <person name="Hesse C.N."/>
            <person name="Spatafora J.W."/>
            <person name="Henrissat B."/>
            <person name="Hainaut M."/>
            <person name="Grigoriev I.V."/>
            <person name="Hibbett D.S."/>
        </authorList>
    </citation>
    <scope>NUCLEOTIDE SEQUENCE [LARGE SCALE GENOMIC DNA]</scope>
    <source>
        <strain evidence="2 3">TC161</strain>
    </source>
</reference>
<keyword evidence="1" id="KW-0472">Membrane</keyword>
<dbReference type="GeneID" id="28894738"/>
<evidence type="ECO:0000313" key="3">
    <source>
        <dbReference type="Proteomes" id="UP000076632"/>
    </source>
</evidence>
<feature type="transmembrane region" description="Helical" evidence="1">
    <location>
        <begin position="6"/>
        <end position="26"/>
    </location>
</feature>
<dbReference type="RefSeq" id="XP_018192395.1">
    <property type="nucleotide sequence ID" value="XM_018329601.1"/>
</dbReference>
<feature type="transmembrane region" description="Helical" evidence="1">
    <location>
        <begin position="124"/>
        <end position="152"/>
    </location>
</feature>
<dbReference type="EMBL" id="KV407454">
    <property type="protein sequence ID" value="KZF26840.1"/>
    <property type="molecule type" value="Genomic_DNA"/>
</dbReference>
<sequence>MDLLPSSFFFLSFFPFFPLLFSISPFSDKPKRQSARRNIRVRQKTPFILFFFWLIVSGKYTHTIRAESVWILLREKNYLLLSFFWKRGGRGRGEKGSGRKGNIISFPPLLSFCSLELFGRCSSIFLYIAFSVNVLFFPRVCVCIVLYIYLIFSQQQY</sequence>